<feature type="compositionally biased region" description="Low complexity" evidence="1">
    <location>
        <begin position="87"/>
        <end position="98"/>
    </location>
</feature>
<sequence>MTGFGIDPNAVRSGANGYGTAGDLLADAQRALTDALSAQGACWGGDESGQAFAKDYVPAVEGMTQAFGDLATALQAIKTALTESVAGQQGTDQSSGDGLTAIRG</sequence>
<protein>
    <recommendedName>
        <fullName evidence="4">WXG100 family type VII secretion target</fullName>
    </recommendedName>
</protein>
<organism evidence="2 3">
    <name type="scientific">Actinokineospora terrae</name>
    <dbReference type="NCBI Taxonomy" id="155974"/>
    <lineage>
        <taxon>Bacteria</taxon>
        <taxon>Bacillati</taxon>
        <taxon>Actinomycetota</taxon>
        <taxon>Actinomycetes</taxon>
        <taxon>Pseudonocardiales</taxon>
        <taxon>Pseudonocardiaceae</taxon>
        <taxon>Actinokineospora</taxon>
    </lineage>
</organism>
<dbReference type="STRING" id="155974.SAMN04487818_1172"/>
<feature type="region of interest" description="Disordered" evidence="1">
    <location>
        <begin position="83"/>
        <end position="104"/>
    </location>
</feature>
<dbReference type="Gene3D" id="1.10.287.1060">
    <property type="entry name" value="ESAT-6-like"/>
    <property type="match status" value="1"/>
</dbReference>
<dbReference type="SUPFAM" id="SSF140453">
    <property type="entry name" value="EsxAB dimer-like"/>
    <property type="match status" value="1"/>
</dbReference>
<dbReference type="RefSeq" id="WP_092786258.1">
    <property type="nucleotide sequence ID" value="NZ_FOGI01000017.1"/>
</dbReference>
<keyword evidence="3" id="KW-1185">Reference proteome</keyword>
<evidence type="ECO:0000313" key="3">
    <source>
        <dbReference type="Proteomes" id="UP000199051"/>
    </source>
</evidence>
<dbReference type="InterPro" id="IPR036689">
    <property type="entry name" value="ESAT-6-like_sf"/>
</dbReference>
<dbReference type="AlphaFoldDB" id="A0A1H9XMX1"/>
<evidence type="ECO:0000313" key="2">
    <source>
        <dbReference type="EMBL" id="SES47187.1"/>
    </source>
</evidence>
<evidence type="ECO:0000256" key="1">
    <source>
        <dbReference type="SAM" id="MobiDB-lite"/>
    </source>
</evidence>
<proteinExistence type="predicted"/>
<gene>
    <name evidence="2" type="ORF">SAMN04487818_1172</name>
</gene>
<evidence type="ECO:0008006" key="4">
    <source>
        <dbReference type="Google" id="ProtNLM"/>
    </source>
</evidence>
<name>A0A1H9XMX1_9PSEU</name>
<reference evidence="3" key="1">
    <citation type="submission" date="2016-10" db="EMBL/GenBank/DDBJ databases">
        <authorList>
            <person name="Varghese N."/>
            <person name="Submissions S."/>
        </authorList>
    </citation>
    <scope>NUCLEOTIDE SEQUENCE [LARGE SCALE GENOMIC DNA]</scope>
    <source>
        <strain evidence="3">DSM 44260</strain>
    </source>
</reference>
<dbReference type="EMBL" id="FOGI01000017">
    <property type="protein sequence ID" value="SES47187.1"/>
    <property type="molecule type" value="Genomic_DNA"/>
</dbReference>
<accession>A0A1H9XMX1</accession>
<dbReference type="Proteomes" id="UP000199051">
    <property type="component" value="Unassembled WGS sequence"/>
</dbReference>